<feature type="region of interest" description="Disordered" evidence="2">
    <location>
        <begin position="1089"/>
        <end position="1124"/>
    </location>
</feature>
<evidence type="ECO:0000256" key="2">
    <source>
        <dbReference type="SAM" id="MobiDB-lite"/>
    </source>
</evidence>
<dbReference type="Gene3D" id="2.130.10.30">
    <property type="entry name" value="Regulator of chromosome condensation 1/beta-lactamase-inhibitor protein II"/>
    <property type="match status" value="1"/>
</dbReference>
<name>A0A812MJD7_9DINO</name>
<dbReference type="InterPro" id="IPR000408">
    <property type="entry name" value="Reg_chr_condens"/>
</dbReference>
<sequence length="1570" mass="172553">MALGLEHSVLLLSDGDAVAFGRNSYGQCEIPELPDEEEDPAASRYIGASAGISHTALLRSDGQAVVFGSTSSGECQVPELPAGTSYVQVVAGYTFTLLLRSDGVAVAFGDNSAGQCNLPELLEGQSYVGAAAGRTHAVLLREDGSAVAWGLNNSGSCTVPDPPEGVRYVDAAAGGDHTVLIRDDGEAVAFGHNGAGQCDLPPPVEVLRSELSPARACATWRALLAGLTRYFSETTGSHSVWAAMVFGSIRIGGAELRSRAMETAAAANQDATEGGWYGWSSVGWGVDDWRGDRRSSVSSWGSEGSASGKWWSTPQGPVWGSSLDEAVHFALQRGWFSVDKQFCEWWSTQGNGSTGTTEDEGQPSIPVERDIDEAIDDQQPEYKEKKQPRTGKEDIPSFDGTTSMREYRRRVKLFESVTGIDKPYRGGRLLEKLSGQAWKAAETLEIEALRTENGVEVLLNHLQSELEPIEYLRTFEVLNHFFKTFKRQRGEEMTSYDTSFRVQCEKLKEVGTVLEGSAKAWWFLEKANIGDDLRQKVVTAANGDYEYNKLRQALVAIVPNSQKVDDSTASTSARPTHSARTWQRGGKGSSFKVNAVVEEHGESEGLQAGEEDDAISEAGLLEREAEVLVTQAAKKRAQVEKARGFQQVETPADRTKRIQDLKKRLPCSACKAKGRMVYGHWHSDPECPENKSNKSTSGTFVTSHASSDDDEEDDMEAAYMVEGTGLVMATSHQLRAQSRGLALSDTCCARTVAGERWVARHLEVLDGRQAEYKIVKEREPFRFGGGPKVFSKFAVIIPLMIHGADTVPYLRVSVVAEDVPLLVSQPALRSLGMVMDLVGGVFSFAALNAPMVELITTDTGHVGFDIVKATSAGSAQPDWGEILHIDSEVWISSRPTIIFLIDLTDPIILLTFVTMSSVTKVGAPRVKADYVARIAEQSQLEPADLDKMTVDRLKELWRVMKPPKTSPVLEVGWKKKDKAGLLQIYVEQVIPWYGLQNDGHWTKYSRAKFIVEIENWVLEKQEEQKITGGCQENTTPLAPYCENCHVPMLEKRNRLTHEVFWGCPVFPVCRATLPKNVDGKPAAIVQAAMDKNKGKGKNKSKGVGAAASTKRGNPQSEDSQISSWAPVAGDSDLEELEKVQVESSVKEPVGALVRDPEELRQVIRRRQDREKVMRQGTRKRLVGNIRHIFGVFAVTLASLNAQVASGALSVAKFGTDRPDVVEVCAGCEIMSKHFSRWGWWSLSPVEVNLGGSCDDMSMIVDRVDCSRPRLVVVSCPPEVMQSNKQGLRARAEWSQIASELFVRQTQRGDEALIMAPCGDVSVQLALERTNCANDIQTCVAKGCTTSNGKPKRANMLWLSSSYELCDAIARESRLSRHASDISDTAVAKVCAQTVIKGFVKMLKNKCPGRIYRLLTAVQRRLKAKRAGNTTELRWSERAVNSHALNIDEQRGKRVERSREPTDGDVLPSGEAIRGAGDGDTEIAQRIRCRYHARIEFIKAQSKDMLDKTLQNRTRKALLVDVGDTVFFWREAKTKKSARKFSCWNGPACVVGKQKKQLLAVVWRPLLLGCT</sequence>
<feature type="repeat" description="RCC1" evidence="1">
    <location>
        <begin position="144"/>
        <end position="184"/>
    </location>
</feature>
<dbReference type="PROSITE" id="PS50012">
    <property type="entry name" value="RCC1_3"/>
    <property type="match status" value="3"/>
</dbReference>
<dbReference type="EMBL" id="CAJNDS010001580">
    <property type="protein sequence ID" value="CAE7266163.1"/>
    <property type="molecule type" value="Genomic_DNA"/>
</dbReference>
<evidence type="ECO:0000313" key="4">
    <source>
        <dbReference type="Proteomes" id="UP000604046"/>
    </source>
</evidence>
<dbReference type="SUPFAM" id="SSF50985">
    <property type="entry name" value="RCC1/BLIP-II"/>
    <property type="match status" value="1"/>
</dbReference>
<dbReference type="PROSITE" id="PS00626">
    <property type="entry name" value="RCC1_2"/>
    <property type="match status" value="2"/>
</dbReference>
<feature type="region of interest" description="Disordered" evidence="2">
    <location>
        <begin position="682"/>
        <end position="713"/>
    </location>
</feature>
<protein>
    <submittedName>
        <fullName evidence="3">HERC4 protein</fullName>
    </submittedName>
</protein>
<feature type="region of interest" description="Disordered" evidence="2">
    <location>
        <begin position="565"/>
        <end position="587"/>
    </location>
</feature>
<feature type="repeat" description="RCC1" evidence="1">
    <location>
        <begin position="103"/>
        <end position="143"/>
    </location>
</feature>
<dbReference type="InterPro" id="IPR051553">
    <property type="entry name" value="Ran_GTPase-activating"/>
</dbReference>
<dbReference type="InterPro" id="IPR009091">
    <property type="entry name" value="RCC1/BLIP-II"/>
</dbReference>
<feature type="compositionally biased region" description="Basic and acidic residues" evidence="2">
    <location>
        <begin position="682"/>
        <end position="692"/>
    </location>
</feature>
<dbReference type="PANTHER" id="PTHR45982:SF1">
    <property type="entry name" value="REGULATOR OF CHROMOSOME CONDENSATION"/>
    <property type="match status" value="1"/>
</dbReference>
<dbReference type="PANTHER" id="PTHR45982">
    <property type="entry name" value="REGULATOR OF CHROMOSOME CONDENSATION"/>
    <property type="match status" value="1"/>
</dbReference>
<feature type="compositionally biased region" description="Polar residues" evidence="2">
    <location>
        <begin position="565"/>
        <end position="581"/>
    </location>
</feature>
<keyword evidence="4" id="KW-1185">Reference proteome</keyword>
<feature type="compositionally biased region" description="Polar residues" evidence="2">
    <location>
        <begin position="693"/>
        <end position="702"/>
    </location>
</feature>
<feature type="repeat" description="RCC1" evidence="1">
    <location>
        <begin position="15"/>
        <end position="61"/>
    </location>
</feature>
<organism evidence="3 4">
    <name type="scientific">Symbiodinium natans</name>
    <dbReference type="NCBI Taxonomy" id="878477"/>
    <lineage>
        <taxon>Eukaryota</taxon>
        <taxon>Sar</taxon>
        <taxon>Alveolata</taxon>
        <taxon>Dinophyceae</taxon>
        <taxon>Suessiales</taxon>
        <taxon>Symbiodiniaceae</taxon>
        <taxon>Symbiodinium</taxon>
    </lineage>
</organism>
<accession>A0A812MJD7</accession>
<feature type="compositionally biased region" description="Polar residues" evidence="2">
    <location>
        <begin position="1110"/>
        <end position="1123"/>
    </location>
</feature>
<comment type="caution">
    <text evidence="3">The sequence shown here is derived from an EMBL/GenBank/DDBJ whole genome shotgun (WGS) entry which is preliminary data.</text>
</comment>
<gene>
    <name evidence="3" type="primary">HERC4</name>
    <name evidence="3" type="ORF">SNAT2548_LOCUS14076</name>
</gene>
<dbReference type="OrthoDB" id="448909at2759"/>
<reference evidence="3" key="1">
    <citation type="submission" date="2021-02" db="EMBL/GenBank/DDBJ databases">
        <authorList>
            <person name="Dougan E. K."/>
            <person name="Rhodes N."/>
            <person name="Thang M."/>
            <person name="Chan C."/>
        </authorList>
    </citation>
    <scope>NUCLEOTIDE SEQUENCE</scope>
</reference>
<evidence type="ECO:0000313" key="3">
    <source>
        <dbReference type="EMBL" id="CAE7266163.1"/>
    </source>
</evidence>
<dbReference type="Proteomes" id="UP000604046">
    <property type="component" value="Unassembled WGS sequence"/>
</dbReference>
<feature type="compositionally biased region" description="Basic and acidic residues" evidence="2">
    <location>
        <begin position="380"/>
        <end position="395"/>
    </location>
</feature>
<feature type="region of interest" description="Disordered" evidence="2">
    <location>
        <begin position="373"/>
        <end position="401"/>
    </location>
</feature>
<evidence type="ECO:0000256" key="1">
    <source>
        <dbReference type="PROSITE-ProRule" id="PRU00235"/>
    </source>
</evidence>
<proteinExistence type="predicted"/>
<dbReference type="Pfam" id="PF13540">
    <property type="entry name" value="RCC1_2"/>
    <property type="match status" value="4"/>
</dbReference>